<protein>
    <recommendedName>
        <fullName evidence="4">DUF2490 domain-containing protein</fullName>
    </recommendedName>
</protein>
<feature type="signal peptide" evidence="1">
    <location>
        <begin position="1"/>
        <end position="22"/>
    </location>
</feature>
<dbReference type="Proteomes" id="UP000516305">
    <property type="component" value="Chromosome"/>
</dbReference>
<feature type="chain" id="PRO_5028946972" description="DUF2490 domain-containing protein" evidence="1">
    <location>
        <begin position="23"/>
        <end position="260"/>
    </location>
</feature>
<dbReference type="KEGG" id="chyd:H4K34_16460"/>
<dbReference type="AlphaFoldDB" id="A0A7H0VDZ7"/>
<accession>A0A7H0VDZ7</accession>
<name>A0A7H0VDZ7_9FLAO</name>
<reference evidence="2 3" key="1">
    <citation type="submission" date="2020-08" db="EMBL/GenBank/DDBJ databases">
        <title>Croceimicrobium hydrocarbonivorans gen. nov., sp. nov., a novel marine bacterium isolated from a bacterial consortium that degrades polyethylene terephthalate.</title>
        <authorList>
            <person name="Liu R."/>
        </authorList>
    </citation>
    <scope>NUCLEOTIDE SEQUENCE [LARGE SCALE GENOMIC DNA]</scope>
    <source>
        <strain evidence="2 3">A20-9</strain>
    </source>
</reference>
<keyword evidence="1" id="KW-0732">Signal</keyword>
<dbReference type="RefSeq" id="WP_210758482.1">
    <property type="nucleotide sequence ID" value="NZ_CP060139.1"/>
</dbReference>
<evidence type="ECO:0000313" key="3">
    <source>
        <dbReference type="Proteomes" id="UP000516305"/>
    </source>
</evidence>
<evidence type="ECO:0000313" key="2">
    <source>
        <dbReference type="EMBL" id="QNR23945.1"/>
    </source>
</evidence>
<gene>
    <name evidence="2" type="ORF">H4K34_16460</name>
</gene>
<organism evidence="2 3">
    <name type="scientific">Croceimicrobium hydrocarbonivorans</name>
    <dbReference type="NCBI Taxonomy" id="2761580"/>
    <lineage>
        <taxon>Bacteria</taxon>
        <taxon>Pseudomonadati</taxon>
        <taxon>Bacteroidota</taxon>
        <taxon>Flavobacteriia</taxon>
        <taxon>Flavobacteriales</taxon>
        <taxon>Owenweeksiaceae</taxon>
        <taxon>Croceimicrobium</taxon>
    </lineage>
</organism>
<dbReference type="EMBL" id="CP060139">
    <property type="protein sequence ID" value="QNR23945.1"/>
    <property type="molecule type" value="Genomic_DNA"/>
</dbReference>
<evidence type="ECO:0000256" key="1">
    <source>
        <dbReference type="SAM" id="SignalP"/>
    </source>
</evidence>
<keyword evidence="3" id="KW-1185">Reference proteome</keyword>
<evidence type="ECO:0008006" key="4">
    <source>
        <dbReference type="Google" id="ProtNLM"/>
    </source>
</evidence>
<sequence length="260" mass="29771">MKNRIYKVLGLLLVLNSSPSLAQETESYRRIQLSAGLSSMKIKDADFSPLLYEGNSLNTAISGFWESRKGNRFRLDIAYNTGGLSPGEFEFLESPWLQLQAKLSYQWSVLSDENWNLSLGPRYALDVQVLQWEDDYELSSALSFFQEQNLALFSSFVYRKAAWRLEADLAFSLISSYKRPPFNAFGSEDAESLKQLLFSNSKWASGLDNQKLEGESAIYYALHRRLELGLKHQWQAIHLTKNPEFALFSQSLLIALNYTF</sequence>
<proteinExistence type="predicted"/>